<accession>A0A9P8KYA9</accession>
<evidence type="ECO:0000313" key="3">
    <source>
        <dbReference type="Proteomes" id="UP000750711"/>
    </source>
</evidence>
<comment type="caution">
    <text evidence="2">The sequence shown here is derived from an EMBL/GenBank/DDBJ whole genome shotgun (WGS) entry which is preliminary data.</text>
</comment>
<protein>
    <submittedName>
        <fullName evidence="2">Uncharacterized protein</fullName>
    </submittedName>
</protein>
<keyword evidence="3" id="KW-1185">Reference proteome</keyword>
<dbReference type="EMBL" id="JAGHQM010004103">
    <property type="protein sequence ID" value="KAH0537567.1"/>
    <property type="molecule type" value="Genomic_DNA"/>
</dbReference>
<reference evidence="2" key="1">
    <citation type="submission" date="2021-03" db="EMBL/GenBank/DDBJ databases">
        <title>Comparative genomics and phylogenomic investigation of the class Geoglossomycetes provide insights into ecological specialization and systematics.</title>
        <authorList>
            <person name="Melie T."/>
            <person name="Pirro S."/>
            <person name="Miller A.N."/>
            <person name="Quandt A."/>
        </authorList>
    </citation>
    <scope>NUCLEOTIDE SEQUENCE</scope>
    <source>
        <strain evidence="2">CAQ_001_2017</strain>
    </source>
</reference>
<feature type="coiled-coil region" evidence="1">
    <location>
        <begin position="22"/>
        <end position="56"/>
    </location>
</feature>
<evidence type="ECO:0000313" key="2">
    <source>
        <dbReference type="EMBL" id="KAH0537567.1"/>
    </source>
</evidence>
<proteinExistence type="predicted"/>
<feature type="coiled-coil region" evidence="1">
    <location>
        <begin position="109"/>
        <end position="188"/>
    </location>
</feature>
<dbReference type="Proteomes" id="UP000750711">
    <property type="component" value="Unassembled WGS sequence"/>
</dbReference>
<keyword evidence="1" id="KW-0175">Coiled coil</keyword>
<sequence length="209" mass="24855">MDMQERSQQQLRERLSLSQENEQILTIELEEKRKELEDVRHELDIVRAQLEEVEIKLAPDPLPAGDEQEEAVTVHAAAETLNDYTNDYLHQLKAAQEKLVEHNNSIYRLLEHTHLVEESERRNQELLRRNEDLNEELHNNAQLLVEKETEISNLRHQQKLSEEMTQRLDKVYDEYNTLQEKLQKLQSYLTQPHSRGTDYDGLKEAYFKL</sequence>
<gene>
    <name evidence="2" type="ORF">GP486_008822</name>
</gene>
<organism evidence="2 3">
    <name type="scientific">Trichoglossum hirsutum</name>
    <dbReference type="NCBI Taxonomy" id="265104"/>
    <lineage>
        <taxon>Eukaryota</taxon>
        <taxon>Fungi</taxon>
        <taxon>Dikarya</taxon>
        <taxon>Ascomycota</taxon>
        <taxon>Pezizomycotina</taxon>
        <taxon>Geoglossomycetes</taxon>
        <taxon>Geoglossales</taxon>
        <taxon>Geoglossaceae</taxon>
        <taxon>Trichoglossum</taxon>
    </lineage>
</organism>
<name>A0A9P8KYA9_9PEZI</name>
<dbReference type="AlphaFoldDB" id="A0A9P8KYA9"/>
<evidence type="ECO:0000256" key="1">
    <source>
        <dbReference type="SAM" id="Coils"/>
    </source>
</evidence>
<feature type="non-terminal residue" evidence="2">
    <location>
        <position position="209"/>
    </location>
</feature>